<feature type="region of interest" description="Disordered" evidence="1">
    <location>
        <begin position="65"/>
        <end position="94"/>
    </location>
</feature>
<name>A0ABM4CZQ8_HYDVU</name>
<feature type="compositionally biased region" description="Polar residues" evidence="1">
    <location>
        <begin position="319"/>
        <end position="341"/>
    </location>
</feature>
<keyword evidence="2" id="KW-1185">Reference proteome</keyword>
<dbReference type="RefSeq" id="XP_065667452.1">
    <property type="nucleotide sequence ID" value="XM_065811380.1"/>
</dbReference>
<evidence type="ECO:0000256" key="1">
    <source>
        <dbReference type="SAM" id="MobiDB-lite"/>
    </source>
</evidence>
<protein>
    <submittedName>
        <fullName evidence="3">GATA zinc finger domain-containing protein 14 isoform X1</fullName>
    </submittedName>
</protein>
<reference evidence="3" key="1">
    <citation type="submission" date="2025-08" db="UniProtKB">
        <authorList>
            <consortium name="RefSeq"/>
        </authorList>
    </citation>
    <scope>IDENTIFICATION</scope>
</reference>
<accession>A0ABM4CZQ8</accession>
<feature type="region of interest" description="Disordered" evidence="1">
    <location>
        <begin position="318"/>
        <end position="371"/>
    </location>
</feature>
<gene>
    <name evidence="3" type="primary">LOC100206625</name>
</gene>
<dbReference type="Proteomes" id="UP001652625">
    <property type="component" value="Chromosome 12"/>
</dbReference>
<feature type="compositionally biased region" description="Low complexity" evidence="1">
    <location>
        <begin position="342"/>
        <end position="371"/>
    </location>
</feature>
<evidence type="ECO:0000313" key="2">
    <source>
        <dbReference type="Proteomes" id="UP001652625"/>
    </source>
</evidence>
<dbReference type="GeneID" id="100206625"/>
<proteinExistence type="predicted"/>
<evidence type="ECO:0000313" key="3">
    <source>
        <dbReference type="RefSeq" id="XP_065667452.1"/>
    </source>
</evidence>
<organism evidence="2 3">
    <name type="scientific">Hydra vulgaris</name>
    <name type="common">Hydra</name>
    <name type="synonym">Hydra attenuata</name>
    <dbReference type="NCBI Taxonomy" id="6087"/>
    <lineage>
        <taxon>Eukaryota</taxon>
        <taxon>Metazoa</taxon>
        <taxon>Cnidaria</taxon>
        <taxon>Hydrozoa</taxon>
        <taxon>Hydroidolina</taxon>
        <taxon>Anthoathecata</taxon>
        <taxon>Aplanulata</taxon>
        <taxon>Hydridae</taxon>
        <taxon>Hydra</taxon>
    </lineage>
</organism>
<sequence length="910" mass="103134">MVFMLEYNMDNTKTRAKTIEALRQHFHDLSERRTEVNNHFISTQPLIEAEDKAQADQLLALARRNQASKPNKPKQYAAHKHVKNGSNDQQNGDKEKIFDSSNEIIQSGSQKRPYELYNGSIDETLMKVSRRNDNNQTFQNMSNMTYDMNSNIQPNMNPFQQVNLANSKTNKSNINMKTTPTMNLNMMTNITSNDILTDSFKKIEKIPNFNHVKTECATTVSYSTVSSSGQTKESIKTLSSAGYKNDMDDLNTIGGFALYGELTGNNSKNIKTEVQVDANHSTPNTMKVDSSNIVQANTLNSQANSSNIPQANRRILSNPEITNNGNSSHSKPNPQMQNIDISNQHNLSSNQHNLSSNQHNLSSNQHNLSSNQHNLSSIRNVNLNAINAVLMNQQNQNKFNNIQTPLNSTSQSPLNVQSPNTSLMQQSNMVLNNPSSTQLDLPPTLQQSTIRPQNIDRMNRHQQAIMGNMIDMNNPYVQNTTGPAREKLQEHIKKRQEFVLRQQYQQQISRNHYINQQYLSNQMQNNLQQQQNSFQFPNEFESYNHKMYDQFGMSVQQNSSIGFYPPGYQIDTGSNQMFQNNTPLGYSQQNRAGAMLHNFMLDQQMNQMYNNQFSGNTRLGNHVQMFNNITKSPPQYPGQDIDTGLMLINQPIQTGSKLSHFSQPDNTGIGMSSTNPMVIGNTTPVINQNLQMHVRNPITNLNRYSAPPPLQRSVSIPANSANLPGSPQHFNNYASNQVDSSLVNLNNNNPSYNQNWSNEQRQMMFMHSRQQQLHQQQINFNAQQHPSTLSQNFQNTLNNEFLQATKTNSVDSDLNYVRTFNNNSRNFAQQNSHNMSQNELSTNLMNGDNSNVSDTDNRHVSQTVISPVKSLSSNMMEAPLTHVNNSDEVSDLDNILNNPPEHFDLLEILM</sequence>